<evidence type="ECO:0000313" key="3">
    <source>
        <dbReference type="Proteomes" id="UP000271241"/>
    </source>
</evidence>
<feature type="transmembrane region" description="Helical" evidence="1">
    <location>
        <begin position="27"/>
        <end position="47"/>
    </location>
</feature>
<keyword evidence="1" id="KW-1133">Transmembrane helix</keyword>
<organism evidence="2 3">
    <name type="scientific">Thamnocephalis sphaerospora</name>
    <dbReference type="NCBI Taxonomy" id="78915"/>
    <lineage>
        <taxon>Eukaryota</taxon>
        <taxon>Fungi</taxon>
        <taxon>Fungi incertae sedis</taxon>
        <taxon>Zoopagomycota</taxon>
        <taxon>Zoopagomycotina</taxon>
        <taxon>Zoopagomycetes</taxon>
        <taxon>Zoopagales</taxon>
        <taxon>Sigmoideomycetaceae</taxon>
        <taxon>Thamnocephalis</taxon>
    </lineage>
</organism>
<keyword evidence="1" id="KW-0812">Transmembrane</keyword>
<evidence type="ECO:0000313" key="2">
    <source>
        <dbReference type="EMBL" id="RKP04637.1"/>
    </source>
</evidence>
<keyword evidence="3" id="KW-1185">Reference proteome</keyword>
<evidence type="ECO:0000256" key="1">
    <source>
        <dbReference type="SAM" id="Phobius"/>
    </source>
</evidence>
<keyword evidence="1" id="KW-0472">Membrane</keyword>
<dbReference type="AlphaFoldDB" id="A0A4P9XGA2"/>
<reference evidence="3" key="1">
    <citation type="journal article" date="2018" name="Nat. Microbiol.">
        <title>Leveraging single-cell genomics to expand the fungal tree of life.</title>
        <authorList>
            <person name="Ahrendt S.R."/>
            <person name="Quandt C.A."/>
            <person name="Ciobanu D."/>
            <person name="Clum A."/>
            <person name="Salamov A."/>
            <person name="Andreopoulos B."/>
            <person name="Cheng J.F."/>
            <person name="Woyke T."/>
            <person name="Pelin A."/>
            <person name="Henrissat B."/>
            <person name="Reynolds N.K."/>
            <person name="Benny G.L."/>
            <person name="Smith M.E."/>
            <person name="James T.Y."/>
            <person name="Grigoriev I.V."/>
        </authorList>
    </citation>
    <scope>NUCLEOTIDE SEQUENCE [LARGE SCALE GENOMIC DNA]</scope>
    <source>
        <strain evidence="3">RSA 1356</strain>
    </source>
</reference>
<dbReference type="Proteomes" id="UP000271241">
    <property type="component" value="Unassembled WGS sequence"/>
</dbReference>
<sequence>MGPQRSLALNACDALAFVVRRGAVTSAFPFLAVPTLLVSQQLFYVVANLRQEGRY</sequence>
<gene>
    <name evidence="2" type="ORF">THASP1DRAFT_33572</name>
</gene>
<protein>
    <submittedName>
        <fullName evidence="2">Uncharacterized protein</fullName>
    </submittedName>
</protein>
<name>A0A4P9XGA2_9FUNG</name>
<accession>A0A4P9XGA2</accession>
<proteinExistence type="predicted"/>
<dbReference type="EMBL" id="KZ993566">
    <property type="protein sequence ID" value="RKP04637.1"/>
    <property type="molecule type" value="Genomic_DNA"/>
</dbReference>